<dbReference type="GO" id="GO:0090307">
    <property type="term" value="P:mitotic spindle assembly"/>
    <property type="evidence" value="ECO:0007669"/>
    <property type="project" value="TreeGrafter"/>
</dbReference>
<keyword evidence="8" id="KW-0206">Cytoskeleton</keyword>
<dbReference type="SMART" id="SM00129">
    <property type="entry name" value="KISc"/>
    <property type="match status" value="1"/>
</dbReference>
<dbReference type="InterPro" id="IPR001752">
    <property type="entry name" value="Kinesin_motor_dom"/>
</dbReference>
<organism evidence="11 12">
    <name type="scientific">Callosobruchus maculatus</name>
    <name type="common">Southern cowpea weevil</name>
    <name type="synonym">Pulse bruchid</name>
    <dbReference type="NCBI Taxonomy" id="64391"/>
    <lineage>
        <taxon>Eukaryota</taxon>
        <taxon>Metazoa</taxon>
        <taxon>Ecdysozoa</taxon>
        <taxon>Arthropoda</taxon>
        <taxon>Hexapoda</taxon>
        <taxon>Insecta</taxon>
        <taxon>Pterygota</taxon>
        <taxon>Neoptera</taxon>
        <taxon>Endopterygota</taxon>
        <taxon>Coleoptera</taxon>
        <taxon>Polyphaga</taxon>
        <taxon>Cucujiformia</taxon>
        <taxon>Chrysomeloidea</taxon>
        <taxon>Chrysomelidae</taxon>
        <taxon>Bruchinae</taxon>
        <taxon>Bruchini</taxon>
        <taxon>Callosobruchus</taxon>
    </lineage>
</organism>
<dbReference type="AlphaFoldDB" id="A0A653DMN5"/>
<dbReference type="OrthoDB" id="123929at2759"/>
<proteinExistence type="inferred from homology"/>
<feature type="binding site" evidence="9">
    <location>
        <begin position="97"/>
        <end position="104"/>
    </location>
    <ligand>
        <name>ATP</name>
        <dbReference type="ChEBI" id="CHEBI:30616"/>
    </ligand>
</feature>
<evidence type="ECO:0000256" key="6">
    <source>
        <dbReference type="ARBA" id="ARBA00023054"/>
    </source>
</evidence>
<dbReference type="InterPro" id="IPR027417">
    <property type="entry name" value="P-loop_NTPase"/>
</dbReference>
<dbReference type="PANTHER" id="PTHR47970:SF29">
    <property type="entry name" value="KINESIN FAMILY MEMBER 20B"/>
    <property type="match status" value="1"/>
</dbReference>
<gene>
    <name evidence="11" type="ORF">CALMAC_LOCUS18858</name>
</gene>
<dbReference type="GO" id="GO:0005634">
    <property type="term" value="C:nucleus"/>
    <property type="evidence" value="ECO:0007669"/>
    <property type="project" value="TreeGrafter"/>
</dbReference>
<evidence type="ECO:0000256" key="8">
    <source>
        <dbReference type="ARBA" id="ARBA00023212"/>
    </source>
</evidence>
<evidence type="ECO:0000313" key="11">
    <source>
        <dbReference type="EMBL" id="VEN61455.1"/>
    </source>
</evidence>
<evidence type="ECO:0000259" key="10">
    <source>
        <dbReference type="PROSITE" id="PS50067"/>
    </source>
</evidence>
<dbReference type="EMBL" id="CAACVG010013186">
    <property type="protein sequence ID" value="VEN61455.1"/>
    <property type="molecule type" value="Genomic_DNA"/>
</dbReference>
<evidence type="ECO:0000256" key="5">
    <source>
        <dbReference type="ARBA" id="ARBA00022840"/>
    </source>
</evidence>
<keyword evidence="12" id="KW-1185">Reference proteome</keyword>
<dbReference type="GO" id="GO:0051231">
    <property type="term" value="P:spindle elongation"/>
    <property type="evidence" value="ECO:0007669"/>
    <property type="project" value="TreeGrafter"/>
</dbReference>
<comment type="similarity">
    <text evidence="9">Belongs to the TRAFAC class myosin-kinesin ATPase superfamily. Kinesin family.</text>
</comment>
<keyword evidence="3" id="KW-0597">Phosphoprotein</keyword>
<dbReference type="GO" id="GO:0008574">
    <property type="term" value="F:plus-end-directed microtubule motor activity"/>
    <property type="evidence" value="ECO:0007669"/>
    <property type="project" value="TreeGrafter"/>
</dbReference>
<dbReference type="PROSITE" id="PS50067">
    <property type="entry name" value="KINESIN_MOTOR_2"/>
    <property type="match status" value="1"/>
</dbReference>
<dbReference type="GO" id="GO:0005876">
    <property type="term" value="C:spindle microtubule"/>
    <property type="evidence" value="ECO:0007669"/>
    <property type="project" value="TreeGrafter"/>
</dbReference>
<evidence type="ECO:0000256" key="3">
    <source>
        <dbReference type="ARBA" id="ARBA00022553"/>
    </source>
</evidence>
<dbReference type="SUPFAM" id="SSF52540">
    <property type="entry name" value="P-loop containing nucleoside triphosphate hydrolases"/>
    <property type="match status" value="1"/>
</dbReference>
<keyword evidence="6" id="KW-0175">Coiled coil</keyword>
<dbReference type="PANTHER" id="PTHR47970">
    <property type="entry name" value="KINESIN-LIKE PROTEIN KIF11"/>
    <property type="match status" value="1"/>
</dbReference>
<dbReference type="GO" id="GO:0007018">
    <property type="term" value="P:microtubule-based movement"/>
    <property type="evidence" value="ECO:0007669"/>
    <property type="project" value="InterPro"/>
</dbReference>
<dbReference type="GO" id="GO:0072686">
    <property type="term" value="C:mitotic spindle"/>
    <property type="evidence" value="ECO:0007669"/>
    <property type="project" value="TreeGrafter"/>
</dbReference>
<dbReference type="Gene3D" id="3.40.850.10">
    <property type="entry name" value="Kinesin motor domain"/>
    <property type="match status" value="1"/>
</dbReference>
<evidence type="ECO:0000313" key="12">
    <source>
        <dbReference type="Proteomes" id="UP000410492"/>
    </source>
</evidence>
<dbReference type="InterPro" id="IPR047149">
    <property type="entry name" value="KIF11-like"/>
</dbReference>
<evidence type="ECO:0000256" key="4">
    <source>
        <dbReference type="ARBA" id="ARBA00022741"/>
    </source>
</evidence>
<name>A0A653DMN5_CALMS</name>
<keyword evidence="2" id="KW-0963">Cytoplasm</keyword>
<accession>A0A653DMN5</accession>
<keyword evidence="4 9" id="KW-0547">Nucleotide-binding</keyword>
<evidence type="ECO:0000256" key="2">
    <source>
        <dbReference type="ARBA" id="ARBA00022490"/>
    </source>
</evidence>
<keyword evidence="7 9" id="KW-0505">Motor protein</keyword>
<evidence type="ECO:0000256" key="7">
    <source>
        <dbReference type="ARBA" id="ARBA00023175"/>
    </source>
</evidence>
<reference evidence="11 12" key="1">
    <citation type="submission" date="2019-01" db="EMBL/GenBank/DDBJ databases">
        <authorList>
            <person name="Sayadi A."/>
        </authorList>
    </citation>
    <scope>NUCLEOTIDE SEQUENCE [LARGE SCALE GENOMIC DNA]</scope>
</reference>
<dbReference type="Proteomes" id="UP000410492">
    <property type="component" value="Unassembled WGS sequence"/>
</dbReference>
<dbReference type="GO" id="GO:0008017">
    <property type="term" value="F:microtubule binding"/>
    <property type="evidence" value="ECO:0007669"/>
    <property type="project" value="InterPro"/>
</dbReference>
<keyword evidence="5 9" id="KW-0067">ATP-binding</keyword>
<feature type="non-terminal residue" evidence="11">
    <location>
        <position position="1"/>
    </location>
</feature>
<evidence type="ECO:0000256" key="1">
    <source>
        <dbReference type="ARBA" id="ARBA00004186"/>
    </source>
</evidence>
<evidence type="ECO:0000256" key="9">
    <source>
        <dbReference type="PROSITE-ProRule" id="PRU00283"/>
    </source>
</evidence>
<feature type="domain" description="Kinesin motor" evidence="10">
    <location>
        <begin position="10"/>
        <end position="234"/>
    </location>
</feature>
<sequence>FQDDEETVDHLSVFLRIKNGVPYKDLYEIDGNNLVCNVPEGSYCTRNTKCKDQLKKIFTFTKIFGAETRQVDVFNYMVKPKVLRFINGHNSTLFTYGVSGSGKTFTIVGTADEPGIIPRALEYIFRTIKAIGFKDDIKPLPAQQVHQMSKEELLTANKIKISLLNASILDKNLHEEQYRRMQQSLNHEPVADLDAANDVYVSVWVSFAEIYNEFIYDLLTFDQKNKDKPKLRLG</sequence>
<dbReference type="Pfam" id="PF00225">
    <property type="entry name" value="Kinesin"/>
    <property type="match status" value="1"/>
</dbReference>
<feature type="non-terminal residue" evidence="11">
    <location>
        <position position="234"/>
    </location>
</feature>
<protein>
    <recommendedName>
        <fullName evidence="10">Kinesin motor domain-containing protein</fullName>
    </recommendedName>
</protein>
<dbReference type="GO" id="GO:0005524">
    <property type="term" value="F:ATP binding"/>
    <property type="evidence" value="ECO:0007669"/>
    <property type="project" value="UniProtKB-UniRule"/>
</dbReference>
<dbReference type="InterPro" id="IPR036961">
    <property type="entry name" value="Kinesin_motor_dom_sf"/>
</dbReference>
<comment type="subcellular location">
    <subcellularLocation>
        <location evidence="1">Cytoplasm</location>
        <location evidence="1">Cytoskeleton</location>
        <location evidence="1">Spindle</location>
    </subcellularLocation>
</comment>